<sequence>MPDVGEADAGRLDIGLSGGVGGVFQAAGLLFFAFAGYARIATLGEEVRDPARTIPRAIPLALGIALVVYAAVAVAVLSVLGPMGLGDATAPLADAVRAAGFGELVPVVRVGAAVAALGSLLALILGVSRTTLAMARDRHLPGALAAVHPRFRVPHRAELAVGAVVAVLAATVDVRGAIGFSSFGVLAYYAVANASAWTLDSRPAARALPALGLAGCLVLAFSLPWVSVTAGAGVLVAGAAAYGVRRWAGR</sequence>
<dbReference type="Gene3D" id="1.20.1740.10">
    <property type="entry name" value="Amino acid/polyamine transporter I"/>
    <property type="match status" value="1"/>
</dbReference>
<gene>
    <name evidence="7" type="ORF">SHKM778_08030</name>
</gene>
<evidence type="ECO:0000256" key="3">
    <source>
        <dbReference type="ARBA" id="ARBA00022989"/>
    </source>
</evidence>
<dbReference type="GO" id="GO:0016020">
    <property type="term" value="C:membrane"/>
    <property type="evidence" value="ECO:0007669"/>
    <property type="project" value="UniProtKB-SubCell"/>
</dbReference>
<feature type="transmembrane region" description="Helical" evidence="5">
    <location>
        <begin position="159"/>
        <end position="191"/>
    </location>
</feature>
<dbReference type="InterPro" id="IPR004841">
    <property type="entry name" value="AA-permease/SLC12A_dom"/>
</dbReference>
<feature type="transmembrane region" description="Helical" evidence="5">
    <location>
        <begin position="20"/>
        <end position="40"/>
    </location>
</feature>
<keyword evidence="4 5" id="KW-0472">Membrane</keyword>
<evidence type="ECO:0000256" key="5">
    <source>
        <dbReference type="SAM" id="Phobius"/>
    </source>
</evidence>
<keyword evidence="3 5" id="KW-1133">Transmembrane helix</keyword>
<organism evidence="7">
    <name type="scientific">Streptomyces haneummycinicus</name>
    <dbReference type="NCBI Taxonomy" id="3074435"/>
    <lineage>
        <taxon>Bacteria</taxon>
        <taxon>Bacillati</taxon>
        <taxon>Actinomycetota</taxon>
        <taxon>Actinomycetes</taxon>
        <taxon>Kitasatosporales</taxon>
        <taxon>Streptomycetaceae</taxon>
        <taxon>Streptomyces</taxon>
    </lineage>
</organism>
<dbReference type="PANTHER" id="PTHR42770:SF7">
    <property type="entry name" value="MEMBRANE PROTEIN"/>
    <property type="match status" value="1"/>
</dbReference>
<feature type="transmembrane region" description="Helical" evidence="5">
    <location>
        <begin position="211"/>
        <end position="244"/>
    </location>
</feature>
<dbReference type="PANTHER" id="PTHR42770">
    <property type="entry name" value="AMINO ACID TRANSPORTER-RELATED"/>
    <property type="match status" value="1"/>
</dbReference>
<protein>
    <recommendedName>
        <fullName evidence="6">Amino acid permease/ SLC12A domain-containing protein</fullName>
    </recommendedName>
</protein>
<feature type="transmembrane region" description="Helical" evidence="5">
    <location>
        <begin position="60"/>
        <end position="84"/>
    </location>
</feature>
<dbReference type="GO" id="GO:0055085">
    <property type="term" value="P:transmembrane transport"/>
    <property type="evidence" value="ECO:0007669"/>
    <property type="project" value="InterPro"/>
</dbReference>
<evidence type="ECO:0000256" key="4">
    <source>
        <dbReference type="ARBA" id="ARBA00023136"/>
    </source>
</evidence>
<evidence type="ECO:0000256" key="1">
    <source>
        <dbReference type="ARBA" id="ARBA00004141"/>
    </source>
</evidence>
<reference evidence="7" key="2">
    <citation type="submission" date="2024-07" db="EMBL/GenBank/DDBJ databases">
        <title>Streptomyces haneummycinica sp. nov., a new antibiotic-producing actinobacterium isolated from marine sediment.</title>
        <authorList>
            <person name="Uemura M."/>
            <person name="Hamada M."/>
            <person name="Hirano S."/>
            <person name="Kobayashi K."/>
            <person name="Ohshiro T."/>
            <person name="Kobayashi T."/>
            <person name="Terahara T."/>
        </authorList>
    </citation>
    <scope>NUCLEOTIDE SEQUENCE</scope>
    <source>
        <strain evidence="7">KM77-8</strain>
    </source>
</reference>
<dbReference type="InterPro" id="IPR050367">
    <property type="entry name" value="APC_superfamily"/>
</dbReference>
<evidence type="ECO:0000259" key="6">
    <source>
        <dbReference type="Pfam" id="PF00324"/>
    </source>
</evidence>
<dbReference type="EMBL" id="AP035768">
    <property type="protein sequence ID" value="BFO14415.1"/>
    <property type="molecule type" value="Genomic_DNA"/>
</dbReference>
<accession>A0AAT9HAL0</accession>
<comment type="subcellular location">
    <subcellularLocation>
        <location evidence="1">Membrane</location>
        <topology evidence="1">Multi-pass membrane protein</topology>
    </subcellularLocation>
</comment>
<feature type="domain" description="Amino acid permease/ SLC12A" evidence="6">
    <location>
        <begin position="16"/>
        <end position="199"/>
    </location>
</feature>
<dbReference type="AlphaFoldDB" id="A0AAT9HAL0"/>
<proteinExistence type="predicted"/>
<evidence type="ECO:0000313" key="7">
    <source>
        <dbReference type="EMBL" id="BFO14415.1"/>
    </source>
</evidence>
<feature type="transmembrane region" description="Helical" evidence="5">
    <location>
        <begin position="104"/>
        <end position="128"/>
    </location>
</feature>
<keyword evidence="2 5" id="KW-0812">Transmembrane</keyword>
<dbReference type="Pfam" id="PF00324">
    <property type="entry name" value="AA_permease"/>
    <property type="match status" value="1"/>
</dbReference>
<name>A0AAT9HAL0_9ACTN</name>
<reference evidence="7" key="1">
    <citation type="submission" date="2024-06" db="EMBL/GenBank/DDBJ databases">
        <authorList>
            <consortium name="consrtm"/>
            <person name="Uemura M."/>
            <person name="Terahara T."/>
        </authorList>
    </citation>
    <scope>NUCLEOTIDE SEQUENCE</scope>
    <source>
        <strain evidence="7">KM77-8</strain>
    </source>
</reference>
<evidence type="ECO:0000256" key="2">
    <source>
        <dbReference type="ARBA" id="ARBA00022692"/>
    </source>
</evidence>